<evidence type="ECO:0000313" key="9">
    <source>
        <dbReference type="Proteomes" id="UP000019678"/>
    </source>
</evidence>
<dbReference type="SUPFAM" id="SSF52540">
    <property type="entry name" value="P-loop containing nucleoside triphosphate hydrolases"/>
    <property type="match status" value="1"/>
</dbReference>
<dbReference type="PROSITE" id="PS00211">
    <property type="entry name" value="ABC_TRANSPORTER_1"/>
    <property type="match status" value="1"/>
</dbReference>
<organism evidence="8 9">
    <name type="scientific">Chondromyces apiculatus DSM 436</name>
    <dbReference type="NCBI Taxonomy" id="1192034"/>
    <lineage>
        <taxon>Bacteria</taxon>
        <taxon>Pseudomonadati</taxon>
        <taxon>Myxococcota</taxon>
        <taxon>Polyangia</taxon>
        <taxon>Polyangiales</taxon>
        <taxon>Polyangiaceae</taxon>
        <taxon>Chondromyces</taxon>
    </lineage>
</organism>
<dbReference type="InterPro" id="IPR027417">
    <property type="entry name" value="P-loop_NTPase"/>
</dbReference>
<evidence type="ECO:0000256" key="1">
    <source>
        <dbReference type="ARBA" id="ARBA00002579"/>
    </source>
</evidence>
<evidence type="ECO:0000256" key="2">
    <source>
        <dbReference type="ARBA" id="ARBA00005417"/>
    </source>
</evidence>
<dbReference type="AlphaFoldDB" id="A0A017TBR1"/>
<dbReference type="InterPro" id="IPR017871">
    <property type="entry name" value="ABC_transporter-like_CS"/>
</dbReference>
<evidence type="ECO:0000256" key="4">
    <source>
        <dbReference type="ARBA" id="ARBA00022448"/>
    </source>
</evidence>
<dbReference type="InterPro" id="IPR003439">
    <property type="entry name" value="ABC_transporter-like_ATP-bd"/>
</dbReference>
<sequence length="292" mass="31411">MSSSPPQGTFRPALRPGHRYDASAARRPILVFEGVYKSYRADQPVLRGLELTIERGEFVFITGPSGSGKSTLLRLVHRTEQVDEGRILFLGRDIARLSVPSVPALRRNIGFVFQDFKLVPSWTVFDNVAIALEVLGLPSRVVRTRVGESLERVGLAGRGGDRARVLSGGEQQRVAIARAIVGDPALILADEPTGNLDPQLAIDLLGLFEDIHEMGTTVLFATHDRTLLDVRARRVVVLDDGKATDVPQGLGALQELFEGESGGEGADVQGEGADEYVADSGVRGPAARQVVG</sequence>
<dbReference type="GO" id="GO:0022857">
    <property type="term" value="F:transmembrane transporter activity"/>
    <property type="evidence" value="ECO:0007669"/>
    <property type="project" value="TreeGrafter"/>
</dbReference>
<dbReference type="InterPro" id="IPR003593">
    <property type="entry name" value="AAA+_ATPase"/>
</dbReference>
<evidence type="ECO:0000256" key="6">
    <source>
        <dbReference type="ARBA" id="ARBA00022840"/>
    </source>
</evidence>
<dbReference type="eggNOG" id="COG2884">
    <property type="taxonomic scope" value="Bacteria"/>
</dbReference>
<dbReference type="PANTHER" id="PTHR24220">
    <property type="entry name" value="IMPORT ATP-BINDING PROTEIN"/>
    <property type="match status" value="1"/>
</dbReference>
<comment type="function">
    <text evidence="1">Part of the ABC transporter FtsEX involved in cellular division. Important for assembly or stability of the septal ring.</text>
</comment>
<dbReference type="EMBL" id="ASRX01000015">
    <property type="protein sequence ID" value="EYF06669.1"/>
    <property type="molecule type" value="Genomic_DNA"/>
</dbReference>
<keyword evidence="8" id="KW-0132">Cell division</keyword>
<dbReference type="RefSeq" id="WP_063748672.1">
    <property type="nucleotide sequence ID" value="NZ_ASRX01000015.1"/>
</dbReference>
<accession>A0A017TBR1</accession>
<dbReference type="InterPro" id="IPR015854">
    <property type="entry name" value="ABC_transpr_LolD-like"/>
</dbReference>
<evidence type="ECO:0000256" key="5">
    <source>
        <dbReference type="ARBA" id="ARBA00022741"/>
    </source>
</evidence>
<dbReference type="InterPro" id="IPR017911">
    <property type="entry name" value="MacB-like_ATP-bd"/>
</dbReference>
<keyword evidence="9" id="KW-1185">Reference proteome</keyword>
<dbReference type="PROSITE" id="PS50893">
    <property type="entry name" value="ABC_TRANSPORTER_2"/>
    <property type="match status" value="1"/>
</dbReference>
<comment type="similarity">
    <text evidence="2">Belongs to the ABC transporter superfamily.</text>
</comment>
<keyword evidence="8" id="KW-0131">Cell cycle</keyword>
<feature type="domain" description="ABC transporter" evidence="7">
    <location>
        <begin position="30"/>
        <end position="265"/>
    </location>
</feature>
<keyword evidence="6 8" id="KW-0067">ATP-binding</keyword>
<keyword evidence="4" id="KW-0813">Transport</keyword>
<dbReference type="GO" id="GO:0005524">
    <property type="term" value="F:ATP binding"/>
    <property type="evidence" value="ECO:0007669"/>
    <property type="project" value="UniProtKB-KW"/>
</dbReference>
<dbReference type="Proteomes" id="UP000019678">
    <property type="component" value="Unassembled WGS sequence"/>
</dbReference>
<evidence type="ECO:0000313" key="8">
    <source>
        <dbReference type="EMBL" id="EYF06669.1"/>
    </source>
</evidence>
<dbReference type="Pfam" id="PF00005">
    <property type="entry name" value="ABC_tran"/>
    <property type="match status" value="1"/>
</dbReference>
<dbReference type="CDD" id="cd03255">
    <property type="entry name" value="ABC_MJ0796_LolCDE_FtsE"/>
    <property type="match status" value="1"/>
</dbReference>
<dbReference type="OrthoDB" id="9809450at2"/>
<name>A0A017TBR1_9BACT</name>
<protein>
    <recommendedName>
        <fullName evidence="3">Cell division ATP-binding protein FtsE</fullName>
    </recommendedName>
</protein>
<comment type="caution">
    <text evidence="8">The sequence shown here is derived from an EMBL/GenBank/DDBJ whole genome shotgun (WGS) entry which is preliminary data.</text>
</comment>
<reference evidence="8 9" key="1">
    <citation type="submission" date="2013-05" db="EMBL/GenBank/DDBJ databases">
        <title>Genome assembly of Chondromyces apiculatus DSM 436.</title>
        <authorList>
            <person name="Sharma G."/>
            <person name="Khatri I."/>
            <person name="Kaur C."/>
            <person name="Mayilraj S."/>
            <person name="Subramanian S."/>
        </authorList>
    </citation>
    <scope>NUCLEOTIDE SEQUENCE [LARGE SCALE GENOMIC DNA]</scope>
    <source>
        <strain evidence="8 9">DSM 436</strain>
    </source>
</reference>
<keyword evidence="5" id="KW-0547">Nucleotide-binding</keyword>
<evidence type="ECO:0000259" key="7">
    <source>
        <dbReference type="PROSITE" id="PS50893"/>
    </source>
</evidence>
<dbReference type="Gene3D" id="3.40.50.300">
    <property type="entry name" value="P-loop containing nucleotide triphosphate hydrolases"/>
    <property type="match status" value="1"/>
</dbReference>
<proteinExistence type="inferred from homology"/>
<gene>
    <name evidence="8" type="ORF">CAP_1799</name>
</gene>
<dbReference type="STRING" id="1192034.CAP_1799"/>
<evidence type="ECO:0000256" key="3">
    <source>
        <dbReference type="ARBA" id="ARBA00020019"/>
    </source>
</evidence>
<dbReference type="GO" id="GO:0005886">
    <property type="term" value="C:plasma membrane"/>
    <property type="evidence" value="ECO:0007669"/>
    <property type="project" value="UniProtKB-ARBA"/>
</dbReference>
<dbReference type="GO" id="GO:0016887">
    <property type="term" value="F:ATP hydrolysis activity"/>
    <property type="evidence" value="ECO:0007669"/>
    <property type="project" value="InterPro"/>
</dbReference>
<dbReference type="PANTHER" id="PTHR24220:SF470">
    <property type="entry name" value="CELL DIVISION ATP-BINDING PROTEIN FTSE"/>
    <property type="match status" value="1"/>
</dbReference>
<dbReference type="FunFam" id="3.40.50.300:FF:000056">
    <property type="entry name" value="Cell division ATP-binding protein FtsE"/>
    <property type="match status" value="1"/>
</dbReference>
<dbReference type="SMART" id="SM00382">
    <property type="entry name" value="AAA"/>
    <property type="match status" value="1"/>
</dbReference>
<dbReference type="GO" id="GO:0051301">
    <property type="term" value="P:cell division"/>
    <property type="evidence" value="ECO:0007669"/>
    <property type="project" value="UniProtKB-KW"/>
</dbReference>